<proteinExistence type="predicted"/>
<evidence type="ECO:0000313" key="2">
    <source>
        <dbReference type="Proteomes" id="UP001497444"/>
    </source>
</evidence>
<evidence type="ECO:0000313" key="1">
    <source>
        <dbReference type="EMBL" id="CAK9252042.1"/>
    </source>
</evidence>
<name>A0ABP0VEX4_9BRYO</name>
<gene>
    <name evidence="1" type="ORF">CSSPJE1EN1_LOCUS27420</name>
</gene>
<dbReference type="SUPFAM" id="SSF55961">
    <property type="entry name" value="Bet v1-like"/>
    <property type="match status" value="1"/>
</dbReference>
<dbReference type="Proteomes" id="UP001497444">
    <property type="component" value="Unassembled WGS sequence"/>
</dbReference>
<dbReference type="Gene3D" id="3.30.530.20">
    <property type="match status" value="1"/>
</dbReference>
<comment type="caution">
    <text evidence="1">The sequence shown here is derived from an EMBL/GenBank/DDBJ whole genome shotgun (WGS) entry which is preliminary data.</text>
</comment>
<dbReference type="InterPro" id="IPR023393">
    <property type="entry name" value="START-like_dom_sf"/>
</dbReference>
<reference evidence="1" key="1">
    <citation type="submission" date="2024-02" db="EMBL/GenBank/DDBJ databases">
        <authorList>
            <consortium name="ELIXIR-Norway"/>
            <consortium name="Elixir Norway"/>
        </authorList>
    </citation>
    <scope>NUCLEOTIDE SEQUENCE</scope>
</reference>
<protein>
    <submittedName>
        <fullName evidence="1">Uncharacterized protein</fullName>
    </submittedName>
</protein>
<organism evidence="1 2">
    <name type="scientific">Sphagnum jensenii</name>
    <dbReference type="NCBI Taxonomy" id="128206"/>
    <lineage>
        <taxon>Eukaryota</taxon>
        <taxon>Viridiplantae</taxon>
        <taxon>Streptophyta</taxon>
        <taxon>Embryophyta</taxon>
        <taxon>Bryophyta</taxon>
        <taxon>Sphagnophytina</taxon>
        <taxon>Sphagnopsida</taxon>
        <taxon>Sphagnales</taxon>
        <taxon>Sphagnaceae</taxon>
        <taxon>Sphagnum</taxon>
    </lineage>
</organism>
<keyword evidence="2" id="KW-1185">Reference proteome</keyword>
<accession>A0ABP0VEX4</accession>
<sequence length="200" mass="22995">MFAGQIITYTVSPILGIPLFWMTEITHVREREYFIDEQRFGPYALWHHKHFFRAVPGGTEMTDLLDYKLPLGFLGNIAHALFVQANMKKYMIIAILLSSMHRSAEAQATAAMMKDTTRRAGIDTTIMLHEVAGYAFKDPRQAREFQADKWNIMSVLPYLKIAIHVAATQYDYSLKDMYDPHREWILETAISALGSSYDPK</sequence>
<dbReference type="CDD" id="cd07820">
    <property type="entry name" value="SRPBCC_3"/>
    <property type="match status" value="1"/>
</dbReference>
<dbReference type="EMBL" id="CAXAQS010000543">
    <property type="protein sequence ID" value="CAK9252042.1"/>
    <property type="molecule type" value="Genomic_DNA"/>
</dbReference>